<evidence type="ECO:0000259" key="12">
    <source>
        <dbReference type="Pfam" id="PF25019"/>
    </source>
</evidence>
<dbReference type="Gene3D" id="3.80.10.10">
    <property type="entry name" value="Ribonuclease Inhibitor"/>
    <property type="match status" value="4"/>
</dbReference>
<dbReference type="PRINTS" id="PR00364">
    <property type="entry name" value="DISEASERSIST"/>
</dbReference>
<dbReference type="InterPro" id="IPR032675">
    <property type="entry name" value="LRR_dom_sf"/>
</dbReference>
<dbReference type="InterPro" id="IPR003591">
    <property type="entry name" value="Leu-rich_rpt_typical-subtyp"/>
</dbReference>
<protein>
    <submittedName>
        <fullName evidence="13">Uncharacterized protein</fullName>
    </submittedName>
</protein>
<dbReference type="SUPFAM" id="SSF52047">
    <property type="entry name" value="RNI-like"/>
    <property type="match status" value="1"/>
</dbReference>
<name>A0ABC9AJJ3_9POAL</name>
<accession>A0ABC9AJJ3</accession>
<dbReference type="SMART" id="SM00369">
    <property type="entry name" value="LRR_TYP"/>
    <property type="match status" value="4"/>
</dbReference>
<dbReference type="Gene3D" id="1.20.5.4130">
    <property type="match status" value="1"/>
</dbReference>
<dbReference type="EMBL" id="OZ075131">
    <property type="protein sequence ID" value="CAL4979869.1"/>
    <property type="molecule type" value="Genomic_DNA"/>
</dbReference>
<dbReference type="InterPro" id="IPR055414">
    <property type="entry name" value="LRR_R13L4/SHOC2-like"/>
</dbReference>
<dbReference type="PANTHER" id="PTHR36766">
    <property type="entry name" value="PLANT BROAD-SPECTRUM MILDEW RESISTANCE PROTEIN RPW8"/>
    <property type="match status" value="1"/>
</dbReference>
<comment type="similarity">
    <text evidence="1">Belongs to the disease resistance NB-LRR family.</text>
</comment>
<evidence type="ECO:0000256" key="7">
    <source>
        <dbReference type="ARBA" id="ARBA00023054"/>
    </source>
</evidence>
<dbReference type="InterPro" id="IPR002182">
    <property type="entry name" value="NB-ARC"/>
</dbReference>
<dbReference type="InterPro" id="IPR056789">
    <property type="entry name" value="LRR_R13L1-DRL21"/>
</dbReference>
<keyword evidence="4" id="KW-0547">Nucleotide-binding</keyword>
<feature type="domain" description="Disease resistance protein winged helix" evidence="10">
    <location>
        <begin position="449"/>
        <end position="518"/>
    </location>
</feature>
<dbReference type="InterPro" id="IPR042197">
    <property type="entry name" value="Apaf_helical"/>
</dbReference>
<dbReference type="Pfam" id="PF23559">
    <property type="entry name" value="WHD_DRP"/>
    <property type="match status" value="1"/>
</dbReference>
<dbReference type="InterPro" id="IPR036388">
    <property type="entry name" value="WH-like_DNA-bd_sf"/>
</dbReference>
<organism evidence="13 14">
    <name type="scientific">Urochloa decumbens</name>
    <dbReference type="NCBI Taxonomy" id="240449"/>
    <lineage>
        <taxon>Eukaryota</taxon>
        <taxon>Viridiplantae</taxon>
        <taxon>Streptophyta</taxon>
        <taxon>Embryophyta</taxon>
        <taxon>Tracheophyta</taxon>
        <taxon>Spermatophyta</taxon>
        <taxon>Magnoliopsida</taxon>
        <taxon>Liliopsida</taxon>
        <taxon>Poales</taxon>
        <taxon>Poaceae</taxon>
        <taxon>PACMAD clade</taxon>
        <taxon>Panicoideae</taxon>
        <taxon>Panicodae</taxon>
        <taxon>Paniceae</taxon>
        <taxon>Melinidinae</taxon>
        <taxon>Urochloa</taxon>
    </lineage>
</organism>
<evidence type="ECO:0000259" key="11">
    <source>
        <dbReference type="Pfam" id="PF23598"/>
    </source>
</evidence>
<dbReference type="InterPro" id="IPR001611">
    <property type="entry name" value="Leu-rich_rpt"/>
</dbReference>
<dbReference type="PANTHER" id="PTHR36766:SF40">
    <property type="entry name" value="DISEASE RESISTANCE PROTEIN RGA3"/>
    <property type="match status" value="1"/>
</dbReference>
<reference evidence="14" key="1">
    <citation type="submission" date="2024-06" db="EMBL/GenBank/DDBJ databases">
        <authorList>
            <person name="Ryan C."/>
        </authorList>
    </citation>
    <scope>NUCLEOTIDE SEQUENCE [LARGE SCALE GENOMIC DNA]</scope>
</reference>
<dbReference type="Pfam" id="PF00560">
    <property type="entry name" value="LRR_1"/>
    <property type="match status" value="1"/>
</dbReference>
<evidence type="ECO:0000256" key="5">
    <source>
        <dbReference type="ARBA" id="ARBA00022821"/>
    </source>
</evidence>
<evidence type="ECO:0000259" key="8">
    <source>
        <dbReference type="Pfam" id="PF00931"/>
    </source>
</evidence>
<evidence type="ECO:0000313" key="14">
    <source>
        <dbReference type="Proteomes" id="UP001497457"/>
    </source>
</evidence>
<keyword evidence="14" id="KW-1185">Reference proteome</keyword>
<evidence type="ECO:0000256" key="2">
    <source>
        <dbReference type="ARBA" id="ARBA00022614"/>
    </source>
</evidence>
<keyword evidence="2" id="KW-0433">Leucine-rich repeat</keyword>
<dbReference type="Pfam" id="PF18052">
    <property type="entry name" value="Rx_N"/>
    <property type="match status" value="1"/>
</dbReference>
<dbReference type="Pfam" id="PF00931">
    <property type="entry name" value="NB-ARC"/>
    <property type="match status" value="1"/>
</dbReference>
<evidence type="ECO:0000259" key="10">
    <source>
        <dbReference type="Pfam" id="PF23559"/>
    </source>
</evidence>
<evidence type="ECO:0000256" key="3">
    <source>
        <dbReference type="ARBA" id="ARBA00022737"/>
    </source>
</evidence>
<evidence type="ECO:0000256" key="1">
    <source>
        <dbReference type="ARBA" id="ARBA00008894"/>
    </source>
</evidence>
<keyword evidence="3" id="KW-0677">Repeat</keyword>
<keyword evidence="5" id="KW-0611">Plant defense</keyword>
<feature type="domain" description="NB-ARC" evidence="8">
    <location>
        <begin position="169"/>
        <end position="363"/>
    </location>
</feature>
<dbReference type="Pfam" id="PF25019">
    <property type="entry name" value="LRR_R13L1-DRL21"/>
    <property type="match status" value="1"/>
</dbReference>
<evidence type="ECO:0000256" key="6">
    <source>
        <dbReference type="ARBA" id="ARBA00022840"/>
    </source>
</evidence>
<feature type="domain" description="Disease resistance R13L4/SHOC-2-like LRR" evidence="11">
    <location>
        <begin position="565"/>
        <end position="678"/>
    </location>
</feature>
<proteinExistence type="inferred from homology"/>
<dbReference type="Gene3D" id="1.10.8.430">
    <property type="entry name" value="Helical domain of apoptotic protease-activating factors"/>
    <property type="match status" value="1"/>
</dbReference>
<dbReference type="Gene3D" id="1.10.10.10">
    <property type="entry name" value="Winged helix-like DNA-binding domain superfamily/Winged helix DNA-binding domain"/>
    <property type="match status" value="1"/>
</dbReference>
<dbReference type="Gene3D" id="3.40.50.300">
    <property type="entry name" value="P-loop containing nucleotide triphosphate hydrolases"/>
    <property type="match status" value="1"/>
</dbReference>
<dbReference type="InterPro" id="IPR041118">
    <property type="entry name" value="Rx_N"/>
</dbReference>
<dbReference type="GO" id="GO:0051707">
    <property type="term" value="P:response to other organism"/>
    <property type="evidence" value="ECO:0007669"/>
    <property type="project" value="UniProtKB-ARBA"/>
</dbReference>
<dbReference type="SUPFAM" id="SSF52540">
    <property type="entry name" value="P-loop containing nucleoside triphosphate hydrolases"/>
    <property type="match status" value="1"/>
</dbReference>
<evidence type="ECO:0000256" key="4">
    <source>
        <dbReference type="ARBA" id="ARBA00022741"/>
    </source>
</evidence>
<feature type="domain" description="R13L1/DRL21-like LRR repeat region" evidence="12">
    <location>
        <begin position="943"/>
        <end position="1062"/>
    </location>
</feature>
<evidence type="ECO:0000313" key="13">
    <source>
        <dbReference type="EMBL" id="CAL4979869.1"/>
    </source>
</evidence>
<dbReference type="Pfam" id="PF23598">
    <property type="entry name" value="LRR_14"/>
    <property type="match status" value="1"/>
</dbReference>
<keyword evidence="7" id="KW-0175">Coiled coil</keyword>
<feature type="domain" description="Disease resistance N-terminal" evidence="9">
    <location>
        <begin position="9"/>
        <end position="96"/>
    </location>
</feature>
<dbReference type="InterPro" id="IPR058922">
    <property type="entry name" value="WHD_DRP"/>
</dbReference>
<evidence type="ECO:0000259" key="9">
    <source>
        <dbReference type="Pfam" id="PF18052"/>
    </source>
</evidence>
<dbReference type="InterPro" id="IPR027417">
    <property type="entry name" value="P-loop_NTPase"/>
</dbReference>
<dbReference type="GO" id="GO:0006952">
    <property type="term" value="P:defense response"/>
    <property type="evidence" value="ECO:0007669"/>
    <property type="project" value="UniProtKB-KW"/>
</dbReference>
<gene>
    <name evidence="13" type="ORF">URODEC1_LOCUS55411</name>
</gene>
<dbReference type="Proteomes" id="UP001497457">
    <property type="component" value="Chromosome 21rd"/>
</dbReference>
<sequence length="1371" mass="156375">MANAIAGLIAGKLAELGWDDATLMWRFKDDVDGLRRIMVKLQALMHDAEQRACQDGGDRQETVQDWLKDFKAAAYNVDDLLDEFEATELIRQKQPKIKLLFSAYNPLLLRLTIGHKMKKVKEILNNIEKGGQALHLVPQDTPTWAQVCTNQASIASTNGYINIGMVGRNTEKEKIMKMLLKTEAEEVISIIPIIGLGGMGKTTLAQAIFSDKRATIFDVRVWIYVSKKFDLQRIGEIILSTVSKSTSNEASEAYIPPKDGDLQSITEILKTMLPTKKYVIVLDDMWEEGHHNLEKLKQMLRYGGKGSKVILTTRMQHVVDKLDVGALTDQGIIRPVRKSDQIKLSPLSEGDCWNVMRQIAFRQDEDLGGLEVIGKQISKKCAGLPLLARSLGYLVSQYKSTEAWEDIRDKKIILGMKEDIQLQEPLECLMLSYYYMPFKFKLCFTYCAVFPKGFAITTEHLIQQWRALGYVQSINGHHCVNYLLGMSFLQISKSFQGAPDDAKTLVKVTMHDLVYDLAQVILDKELIVLETSEQMNWSRLEKHYSRHMQLINYQKSIGHKQFPGKIRSLHFSECSRLQLEDKSFSKFKYLRVLNISGCSLKEKPVPSNILLPSSIQRLLLLRYFDASGMPITALPKSLHKLQNMQTLILSNCALEILPDNIGSLLNLCYLDLSGNTNLKKLPISFGELSTLSFLKLSGCSKLEELPESIHKIECLRHLDMSGCCALQKLPNKSGSLPKLSFLNLSCCFKLVKLPHNVNLKYLEHLNLSSCYELQSLPQDFGNLEKLEFLNFSDCYKLQVLPESFCQLKHLKDLDLSDCHDLKELPECFGGLFELHYLNLKSCSKLKMLPESFGNLSKLKHLNLSYCVRIEKLPSSFYNLELQTLYMSVLPHLHDINMADGIRKMTSLTLLVTDKLFDDRITHRVHHVEEEDYGCCNIVNIGKLSCHCLEIRDLHNVKHPEDAERAKLRDNPDLWELNLSWKHADMTENKRDAEVLENLVPPRTLERFKLNYYRSRNFPKWMLDISSYLPYLTCIHLSNLEACDSLPPFGRLQNLRFLSMEKMPNIRKIGKEFYGDEGTCKKLRVIELWSFKNLDEWWTTRSGDEDDEFLIPNLHSLHIYWCPNLKFLPCPPKSIHWELIDSDDVLPVHGFGWLSSSTLPFRAAIWSSSISPYKWDRLQHLNTIEELAILGDSSFSTFPEATPCFPSLRNLTLALNDLEILPEWLGQLTTLEDLIIIRCPKLTSLPECIRNLTALKYLKISKNPKLIETCKREDATKISHIPELVKLGCSSSSSISLFRLPCSGGCGKKQSIQELSGSLIETANHRWIDILSGWREASSGCSVALETFGIFASVQLQQKYTVSCLPRLVRDL</sequence>
<keyword evidence="6" id="KW-0067">ATP-binding</keyword>
<dbReference type="GO" id="GO:0005524">
    <property type="term" value="F:ATP binding"/>
    <property type="evidence" value="ECO:0007669"/>
    <property type="project" value="UniProtKB-KW"/>
</dbReference>
<reference evidence="13 14" key="2">
    <citation type="submission" date="2024-10" db="EMBL/GenBank/DDBJ databases">
        <authorList>
            <person name="Ryan C."/>
        </authorList>
    </citation>
    <scope>NUCLEOTIDE SEQUENCE [LARGE SCALE GENOMIC DNA]</scope>
</reference>
<dbReference type="SUPFAM" id="SSF52058">
    <property type="entry name" value="L domain-like"/>
    <property type="match status" value="2"/>
</dbReference>